<evidence type="ECO:0000256" key="6">
    <source>
        <dbReference type="ARBA" id="ARBA00023136"/>
    </source>
</evidence>
<keyword evidence="7" id="KW-0175">Coiled coil</keyword>
<keyword evidence="4" id="KW-0967">Endosome</keyword>
<dbReference type="InterPro" id="IPR039766">
    <property type="entry name" value="Vps53"/>
</dbReference>
<sequence length="852" mass="93593">MTDDWGALDREDFDAVEYINLRFPTEHSLSLLPPYASEVQSRIATLDGELSAAVAAQSHAGLTASRDLAEAQGAIRELSGKIRDIQAKAEQSEVMVQEICRDIRQLDHAKRHLQTTITALKRLHMLVTAVDQLQQKTEERYYKEAANLLGAVRQLLHHFDGYAAIPKIAEIKEMVDIIKARLTTQIHEAFDEIGQLAAGVADVDMDVSGGGSPSGAFSSLKEACLVVDALGAEARKTQVDKFCREQLAPYKKLFGRDTAPDPDAATLEQVERRFAWFKRLLRGIDDRFGAVFPEGWKVTHRLTLQFMAATREQLLALLEDRETSMSSTPDLDEEQQVEVLLRALQKCLAFEREMAARFEEPAQSLSPKNSADAGGATMRRGRKPRRGADGHRVSMSTLGPEPEQEDEEVLLLMKGQLTELFDPFLGPYLQLEKRNLDAVVQRISGEGVESVRGDVATLSVFESSVDVFMYIKGSVKRCTALTTGQAFFNLQKQYKQCLREYAALLDSKVQAIASRSGAGAETVICYVVTTAEYCGDTVPQLEDLVRARIDGAYKESIDLADEQDAFHDASASAVMALVSALEDQVNPAFRSFGGVNWSSFSDVGEESRYVLMVQQAALEFVAPVRRALPPLFFRSFCDKFCGAFLQRYHGLIMRQRRVSNEGLQQLLLDLYSIDKLMQALPILGLDPKEGSDGPPPTVPLAYKRLVNAHVKRIEACLKLAQIPTEILLEEFRRMFPDEAAEDLQAIMSLKGLKRQEQLEILERLGGSGAESARQAAQNYVDPASASPARAAPPAPPPAAAAAPAALAEGEPEAESSAASSQASRFGSSLRMGWSSAMRTVGQKGGLFSDGDK</sequence>
<dbReference type="InterPro" id="IPR007234">
    <property type="entry name" value="Vps53_N"/>
</dbReference>
<evidence type="ECO:0008006" key="12">
    <source>
        <dbReference type="Google" id="ProtNLM"/>
    </source>
</evidence>
<evidence type="ECO:0000256" key="1">
    <source>
        <dbReference type="ARBA" id="ARBA00004150"/>
    </source>
</evidence>
<dbReference type="PANTHER" id="PTHR12820:SF0">
    <property type="entry name" value="VACUOLAR PROTEIN SORTING-ASSOCIATED PROTEIN 53 HOMOLOG"/>
    <property type="match status" value="1"/>
</dbReference>
<evidence type="ECO:0000313" key="11">
    <source>
        <dbReference type="EMBL" id="CAD9252252.1"/>
    </source>
</evidence>
<keyword evidence="5" id="KW-0333">Golgi apparatus</keyword>
<feature type="domain" description="Vps53 N-terminal" evidence="9">
    <location>
        <begin position="12"/>
        <end position="443"/>
    </location>
</feature>
<dbReference type="Pfam" id="PF16854">
    <property type="entry name" value="VPS53_C"/>
    <property type="match status" value="1"/>
</dbReference>
<feature type="compositionally biased region" description="Low complexity" evidence="8">
    <location>
        <begin position="799"/>
        <end position="823"/>
    </location>
</feature>
<evidence type="ECO:0000256" key="7">
    <source>
        <dbReference type="SAM" id="Coils"/>
    </source>
</evidence>
<comment type="subcellular location">
    <subcellularLocation>
        <location evidence="2">Endosome membrane</location>
        <topology evidence="2">Peripheral membrane protein</topology>
    </subcellularLocation>
    <subcellularLocation>
        <location evidence="1">Golgi apparatus</location>
        <location evidence="1">trans-Golgi network membrane</location>
        <topology evidence="1">Peripheral membrane protein</topology>
    </subcellularLocation>
</comment>
<dbReference type="GO" id="GO:0042147">
    <property type="term" value="P:retrograde transport, endosome to Golgi"/>
    <property type="evidence" value="ECO:0007669"/>
    <property type="project" value="InterPro"/>
</dbReference>
<dbReference type="AlphaFoldDB" id="A0A7S1XQR9"/>
<feature type="domain" description="Vps53 C-terminal" evidence="10">
    <location>
        <begin position="665"/>
        <end position="752"/>
    </location>
</feature>
<protein>
    <recommendedName>
        <fullName evidence="12">Vps53 N-terminal domain-containing protein</fullName>
    </recommendedName>
</protein>
<feature type="coiled-coil region" evidence="7">
    <location>
        <begin position="68"/>
        <end position="95"/>
    </location>
</feature>
<evidence type="ECO:0000256" key="3">
    <source>
        <dbReference type="ARBA" id="ARBA00008628"/>
    </source>
</evidence>
<proteinExistence type="inferred from homology"/>
<dbReference type="PANTHER" id="PTHR12820">
    <property type="entry name" value="VACUOLAR SORTING PROTEIN 53"/>
    <property type="match status" value="1"/>
</dbReference>
<gene>
    <name evidence="11" type="ORF">PPAR1163_LOCUS10616</name>
</gene>
<dbReference type="GO" id="GO:0005829">
    <property type="term" value="C:cytosol"/>
    <property type="evidence" value="ECO:0007669"/>
    <property type="project" value="GOC"/>
</dbReference>
<feature type="region of interest" description="Disordered" evidence="8">
    <location>
        <begin position="359"/>
        <end position="406"/>
    </location>
</feature>
<dbReference type="EMBL" id="HBGJ01016574">
    <property type="protein sequence ID" value="CAD9252252.1"/>
    <property type="molecule type" value="Transcribed_RNA"/>
</dbReference>
<reference evidence="11" key="1">
    <citation type="submission" date="2021-01" db="EMBL/GenBank/DDBJ databases">
        <authorList>
            <person name="Corre E."/>
            <person name="Pelletier E."/>
            <person name="Niang G."/>
            <person name="Scheremetjew M."/>
            <person name="Finn R."/>
            <person name="Kale V."/>
            <person name="Holt S."/>
            <person name="Cochrane G."/>
            <person name="Meng A."/>
            <person name="Brown T."/>
            <person name="Cohen L."/>
        </authorList>
    </citation>
    <scope>NUCLEOTIDE SEQUENCE</scope>
    <source>
        <strain evidence="11">CCMP2877</strain>
    </source>
</reference>
<evidence type="ECO:0000256" key="4">
    <source>
        <dbReference type="ARBA" id="ARBA00022753"/>
    </source>
</evidence>
<evidence type="ECO:0000259" key="10">
    <source>
        <dbReference type="Pfam" id="PF16854"/>
    </source>
</evidence>
<dbReference type="GO" id="GO:0010008">
    <property type="term" value="C:endosome membrane"/>
    <property type="evidence" value="ECO:0007669"/>
    <property type="project" value="UniProtKB-SubCell"/>
</dbReference>
<dbReference type="Pfam" id="PF04100">
    <property type="entry name" value="Vps53_N"/>
    <property type="match status" value="1"/>
</dbReference>
<comment type="similarity">
    <text evidence="3">Belongs to the VPS53 family.</text>
</comment>
<accession>A0A7S1XQR9</accession>
<evidence type="ECO:0000256" key="8">
    <source>
        <dbReference type="SAM" id="MobiDB-lite"/>
    </source>
</evidence>
<evidence type="ECO:0000259" key="9">
    <source>
        <dbReference type="Pfam" id="PF04100"/>
    </source>
</evidence>
<feature type="region of interest" description="Disordered" evidence="8">
    <location>
        <begin position="772"/>
        <end position="825"/>
    </location>
</feature>
<dbReference type="InterPro" id="IPR031745">
    <property type="entry name" value="Vps53_C"/>
</dbReference>
<organism evidence="11">
    <name type="scientific">Phaeomonas parva</name>
    <dbReference type="NCBI Taxonomy" id="124430"/>
    <lineage>
        <taxon>Eukaryota</taxon>
        <taxon>Sar</taxon>
        <taxon>Stramenopiles</taxon>
        <taxon>Ochrophyta</taxon>
        <taxon>Pinguiophyceae</taxon>
        <taxon>Pinguiochrysidales</taxon>
        <taxon>Pinguiochrysidaceae</taxon>
        <taxon>Phaeomonas</taxon>
    </lineage>
</organism>
<dbReference type="GO" id="GO:0000938">
    <property type="term" value="C:GARP complex"/>
    <property type="evidence" value="ECO:0007669"/>
    <property type="project" value="InterPro"/>
</dbReference>
<name>A0A7S1XQR9_9STRA</name>
<evidence type="ECO:0000256" key="5">
    <source>
        <dbReference type="ARBA" id="ARBA00023034"/>
    </source>
</evidence>
<evidence type="ECO:0000256" key="2">
    <source>
        <dbReference type="ARBA" id="ARBA00004481"/>
    </source>
</evidence>
<keyword evidence="6" id="KW-0472">Membrane</keyword>